<name>A0A346PMR3_9EURY</name>
<reference evidence="4" key="2">
    <citation type="submission" date="2018-02" db="EMBL/GenBank/DDBJ databases">
        <title>Phenotypic and genomic properties of facultatively anaerobic sulfur-reducing natronoarchaea from hypersaline soda lakes.</title>
        <authorList>
            <person name="Sorokin D.Y."/>
            <person name="Kublanov I.V."/>
            <person name="Roman P."/>
            <person name="Sinninghe Damste J.S."/>
            <person name="Golyshin P.N."/>
            <person name="Rojo D."/>
            <person name="Ciordia S."/>
            <person name="Mena M.D.C."/>
            <person name="Ferrer M."/>
            <person name="Messina E."/>
            <person name="Smedile F."/>
            <person name="La Spada G."/>
            <person name="La Cono V."/>
            <person name="Yakimov M.M."/>
        </authorList>
    </citation>
    <scope>NUCLEOTIDE SEQUENCE [LARGE SCALE GENOMIC DNA]</scope>
    <source>
        <strain evidence="4">AArc-Mg</strain>
    </source>
</reference>
<reference evidence="3" key="3">
    <citation type="journal article" date="2019" name="Int. J. Syst. Evol. Microbiol.">
        <title>Natronolimnobius sulfurireducens sp. nov. and Halalkaliarchaeum desulfuricum gen. nov., sp. nov., the first sulfur-respiring alkaliphilic haloarchaea from hypersaline alkaline lakes.</title>
        <authorList>
            <person name="Sorokin D.Y."/>
            <person name="Yakimov M."/>
            <person name="Messina E."/>
            <person name="Merkel A.Y."/>
            <person name="Bale N.J."/>
            <person name="Sinninghe Damste J.S."/>
        </authorList>
    </citation>
    <scope>NUCLEOTIDE SEQUENCE</scope>
    <source>
        <strain evidence="3">AArc-Mg</strain>
        <strain evidence="2">AArc1</strain>
    </source>
</reference>
<sequence length="187" mass="20947">MCSSSKKFEKFEKRRTNSEKQSIVLRVISMSDAPEVSPEDALQVAQRAMNRCSNLESLVDDLQEENLELANRVTSLELRYQDLDEGRSYDDLDRDGRVGRVREHAFQRAVNGHGRAALDYNDVMWSVFDGEPSADYCYKLMRLAAEAPGFDYHNPDGKGKQLTVDANEARTGAAFSSAKKTDSSGVL</sequence>
<dbReference type="EMBL" id="CP027033">
    <property type="protein sequence ID" value="AXR80808.1"/>
    <property type="molecule type" value="Genomic_DNA"/>
</dbReference>
<dbReference type="KEGG" id="nan:AArc1_2699"/>
<organism evidence="3 4">
    <name type="scientific">Natrarchaeobaculum sulfurireducens</name>
    <dbReference type="NCBI Taxonomy" id="2044521"/>
    <lineage>
        <taxon>Archaea</taxon>
        <taxon>Methanobacteriati</taxon>
        <taxon>Methanobacteriota</taxon>
        <taxon>Stenosarchaea group</taxon>
        <taxon>Halobacteria</taxon>
        <taxon>Halobacteriales</taxon>
        <taxon>Natrialbaceae</taxon>
        <taxon>Natrarchaeobaculum</taxon>
    </lineage>
</organism>
<evidence type="ECO:0000313" key="5">
    <source>
        <dbReference type="Proteomes" id="UP000258707"/>
    </source>
</evidence>
<evidence type="ECO:0000313" key="3">
    <source>
        <dbReference type="EMBL" id="AXR80808.1"/>
    </source>
</evidence>
<protein>
    <submittedName>
        <fullName evidence="3">Uncharacterized protein</fullName>
    </submittedName>
</protein>
<evidence type="ECO:0000256" key="1">
    <source>
        <dbReference type="SAM" id="Coils"/>
    </source>
</evidence>
<dbReference type="KEGG" id="nag:AArcMg_0786"/>
<dbReference type="Proteomes" id="UP000258613">
    <property type="component" value="Chromosome"/>
</dbReference>
<keyword evidence="1" id="KW-0175">Coiled coil</keyword>
<accession>A0A346PMR3</accession>
<keyword evidence="4" id="KW-1185">Reference proteome</keyword>
<dbReference type="AlphaFoldDB" id="A0A346PMR3"/>
<dbReference type="Proteomes" id="UP000258707">
    <property type="component" value="Chromosome"/>
</dbReference>
<accession>A0A346PHL7</accession>
<proteinExistence type="predicted"/>
<evidence type="ECO:0000313" key="4">
    <source>
        <dbReference type="Proteomes" id="UP000258613"/>
    </source>
</evidence>
<reference evidence="5" key="1">
    <citation type="submission" date="2017-10" db="EMBL/GenBank/DDBJ databases">
        <title>Phenotypic and genomic properties of facultatively anaerobic sulfur-reducing natronoarchaea from hypersaline soda lakes.</title>
        <authorList>
            <person name="Sorokin D.Y."/>
            <person name="Kublanov I.V."/>
            <person name="Roman P."/>
            <person name="Sinninghe Damste J.S."/>
            <person name="Golyshin P.N."/>
            <person name="Rojo D."/>
            <person name="Ciordia S."/>
            <person name="Mena Md.C."/>
            <person name="Ferrer M."/>
            <person name="Messina E."/>
            <person name="Smedile F."/>
            <person name="La Spada G."/>
            <person name="La Cono V."/>
            <person name="Yakimov M.M."/>
        </authorList>
    </citation>
    <scope>NUCLEOTIDE SEQUENCE [LARGE SCALE GENOMIC DNA]</scope>
    <source>
        <strain evidence="5">AArc1</strain>
    </source>
</reference>
<gene>
    <name evidence="2" type="ORF">AArc1_2699</name>
    <name evidence="3" type="ORF">AArcMg_0786</name>
</gene>
<evidence type="ECO:0000313" key="2">
    <source>
        <dbReference type="EMBL" id="AXR79012.1"/>
    </source>
</evidence>
<dbReference type="EMBL" id="CP024047">
    <property type="protein sequence ID" value="AXR79012.1"/>
    <property type="molecule type" value="Genomic_DNA"/>
</dbReference>
<feature type="coiled-coil region" evidence="1">
    <location>
        <begin position="45"/>
        <end position="79"/>
    </location>
</feature>